<dbReference type="Pfam" id="PF08713">
    <property type="entry name" value="DNA_alkylation"/>
    <property type="match status" value="1"/>
</dbReference>
<dbReference type="AlphaFoldDB" id="A0A1V0GUV7"/>
<proteinExistence type="predicted"/>
<keyword evidence="2" id="KW-1185">Reference proteome</keyword>
<dbReference type="Gene3D" id="1.25.10.90">
    <property type="match status" value="1"/>
</dbReference>
<accession>A0A1V0GUV7</accession>
<dbReference type="KEGG" id="pye:A6J80_15415"/>
<dbReference type="Proteomes" id="UP000191257">
    <property type="component" value="Chromosome"/>
</dbReference>
<evidence type="ECO:0000313" key="1">
    <source>
        <dbReference type="EMBL" id="ARC37570.1"/>
    </source>
</evidence>
<dbReference type="RefSeq" id="WP_080622076.1">
    <property type="nucleotide sequence ID" value="NZ_CAWMZI010000001.1"/>
</dbReference>
<dbReference type="CDD" id="cd06561">
    <property type="entry name" value="AlkD_like"/>
    <property type="match status" value="1"/>
</dbReference>
<dbReference type="STRING" id="147645.A6J80_15415"/>
<dbReference type="PANTHER" id="PTHR34070">
    <property type="entry name" value="ARMADILLO-TYPE FOLD"/>
    <property type="match status" value="1"/>
</dbReference>
<sequence length="239" mass="27159">MAFPQLDALRAMGDPQKAAEMATYHKVPRLYLGIAVPAIDGLVRGWREELDVPGRVALAAALWDSDVHEARVAAAKLLVQARIRPDDAAWRLIAGWVPLFDGWAVADHAMKAGERRLLADPRRLDEVEAWLEHPNLWTRRAALVGTLPWTHLRNPKPDDLAQRERILSWLVRLAPDRETFIQKAIGWWLRELSKHDPQRVRDWLADHGATLKPLARREAARWLPENRSRRGEAGQGGQP</sequence>
<dbReference type="eggNOG" id="COG4912">
    <property type="taxonomic scope" value="Bacteria"/>
</dbReference>
<dbReference type="InterPro" id="IPR016024">
    <property type="entry name" value="ARM-type_fold"/>
</dbReference>
<dbReference type="EMBL" id="CP020442">
    <property type="protein sequence ID" value="ARC37570.1"/>
    <property type="molecule type" value="Genomic_DNA"/>
</dbReference>
<protein>
    <submittedName>
        <fullName evidence="1">DNA alkylation repair protein</fullName>
    </submittedName>
</protein>
<reference evidence="1" key="1">
    <citation type="submission" date="2017-12" db="EMBL/GenBank/DDBJ databases">
        <title>FDA dAtabase for Regulatory Grade micrObial Sequences (FDA-ARGOS): Supporting development and validation of Infectious Disease Dx tests.</title>
        <authorList>
            <person name="Campos J."/>
            <person name="Goldberg B."/>
            <person name="Tallon L."/>
            <person name="Sadzewicz L."/>
            <person name="Sengamalay N."/>
            <person name="Ott S."/>
            <person name="Godinez A."/>
            <person name="Nagaraj S."/>
            <person name="Vyas G."/>
            <person name="Aluvathingal J."/>
            <person name="Nadendla S."/>
            <person name="Geyer C."/>
            <person name="Nandy P."/>
            <person name="Hobson J."/>
            <person name="Sichtig H."/>
        </authorList>
    </citation>
    <scope>NUCLEOTIDE SEQUENCE</scope>
    <source>
        <strain evidence="1">FDAARGOS_252</strain>
    </source>
</reference>
<name>A0A1V0GUV7_9RHOB</name>
<gene>
    <name evidence="1" type="ORF">A6J80_15415</name>
</gene>
<dbReference type="SUPFAM" id="SSF48371">
    <property type="entry name" value="ARM repeat"/>
    <property type="match status" value="1"/>
</dbReference>
<evidence type="ECO:0000313" key="2">
    <source>
        <dbReference type="Proteomes" id="UP000191257"/>
    </source>
</evidence>
<dbReference type="InterPro" id="IPR014825">
    <property type="entry name" value="DNA_alkylation"/>
</dbReference>
<organism evidence="1 2">
    <name type="scientific">Paracoccus yeei</name>
    <dbReference type="NCBI Taxonomy" id="147645"/>
    <lineage>
        <taxon>Bacteria</taxon>
        <taxon>Pseudomonadati</taxon>
        <taxon>Pseudomonadota</taxon>
        <taxon>Alphaproteobacteria</taxon>
        <taxon>Rhodobacterales</taxon>
        <taxon>Paracoccaceae</taxon>
        <taxon>Paracoccus</taxon>
    </lineage>
</organism>
<dbReference type="PANTHER" id="PTHR34070:SF1">
    <property type="entry name" value="DNA ALKYLATION REPAIR PROTEIN"/>
    <property type="match status" value="1"/>
</dbReference>